<dbReference type="OMA" id="YNDCHAS"/>
<dbReference type="HOGENOM" id="CLU_038628_6_2_1"/>
<evidence type="ECO:0000256" key="6">
    <source>
        <dbReference type="ARBA" id="ARBA00023180"/>
    </source>
</evidence>
<dbReference type="InterPro" id="IPR002181">
    <property type="entry name" value="Fibrinogen_a/b/g_C_dom"/>
</dbReference>
<evidence type="ECO:0000256" key="1">
    <source>
        <dbReference type="ARBA" id="ARBA00004613"/>
    </source>
</evidence>
<evidence type="ECO:0000313" key="10">
    <source>
        <dbReference type="Proteomes" id="UP000014760"/>
    </source>
</evidence>
<proteinExistence type="predicted"/>
<keyword evidence="10" id="KW-1185">Reference proteome</keyword>
<keyword evidence="4" id="KW-0175">Coiled coil</keyword>
<evidence type="ECO:0000313" key="8">
    <source>
        <dbReference type="EMBL" id="ELU15132.1"/>
    </source>
</evidence>
<evidence type="ECO:0000256" key="4">
    <source>
        <dbReference type="ARBA" id="ARBA00023054"/>
    </source>
</evidence>
<dbReference type="InterPro" id="IPR014716">
    <property type="entry name" value="Fibrinogen_a/b/g_C_1"/>
</dbReference>
<organism evidence="8">
    <name type="scientific">Capitella teleta</name>
    <name type="common">Polychaete worm</name>
    <dbReference type="NCBI Taxonomy" id="283909"/>
    <lineage>
        <taxon>Eukaryota</taxon>
        <taxon>Metazoa</taxon>
        <taxon>Spiralia</taxon>
        <taxon>Lophotrochozoa</taxon>
        <taxon>Annelida</taxon>
        <taxon>Polychaeta</taxon>
        <taxon>Sedentaria</taxon>
        <taxon>Scolecida</taxon>
        <taxon>Capitellidae</taxon>
        <taxon>Capitella</taxon>
    </lineage>
</organism>
<dbReference type="PANTHER" id="PTHR47221">
    <property type="entry name" value="FIBRINOGEN ALPHA CHAIN"/>
    <property type="match status" value="1"/>
</dbReference>
<dbReference type="Pfam" id="PF00147">
    <property type="entry name" value="Fibrinogen_C"/>
    <property type="match status" value="1"/>
</dbReference>
<evidence type="ECO:0000256" key="5">
    <source>
        <dbReference type="ARBA" id="ARBA00023157"/>
    </source>
</evidence>
<evidence type="ECO:0000256" key="2">
    <source>
        <dbReference type="ARBA" id="ARBA00022525"/>
    </source>
</evidence>
<reference evidence="9" key="3">
    <citation type="submission" date="2015-06" db="UniProtKB">
        <authorList>
            <consortium name="EnsemblMetazoa"/>
        </authorList>
    </citation>
    <scope>IDENTIFICATION</scope>
</reference>
<dbReference type="GO" id="GO:0005577">
    <property type="term" value="C:fibrinogen complex"/>
    <property type="evidence" value="ECO:0007669"/>
    <property type="project" value="TreeGrafter"/>
</dbReference>
<evidence type="ECO:0000256" key="3">
    <source>
        <dbReference type="ARBA" id="ARBA00022729"/>
    </source>
</evidence>
<accession>R7V9F7</accession>
<dbReference type="GO" id="GO:0030674">
    <property type="term" value="F:protein-macromolecule adaptor activity"/>
    <property type="evidence" value="ECO:0007669"/>
    <property type="project" value="TreeGrafter"/>
</dbReference>
<name>R7V9F7_CAPTE</name>
<dbReference type="EMBL" id="AMQN01004626">
    <property type="status" value="NOT_ANNOTATED_CDS"/>
    <property type="molecule type" value="Genomic_DNA"/>
</dbReference>
<dbReference type="Gene3D" id="3.90.215.10">
    <property type="entry name" value="Gamma Fibrinogen, chain A, domain 1"/>
    <property type="match status" value="1"/>
</dbReference>
<dbReference type="STRING" id="283909.R7V9F7"/>
<reference evidence="10" key="1">
    <citation type="submission" date="2012-12" db="EMBL/GenBank/DDBJ databases">
        <authorList>
            <person name="Hellsten U."/>
            <person name="Grimwood J."/>
            <person name="Chapman J.A."/>
            <person name="Shapiro H."/>
            <person name="Aerts A."/>
            <person name="Otillar R.P."/>
            <person name="Terry A.Y."/>
            <person name="Boore J.L."/>
            <person name="Simakov O."/>
            <person name="Marletaz F."/>
            <person name="Cho S.-J."/>
            <person name="Edsinger-Gonzales E."/>
            <person name="Havlak P."/>
            <person name="Kuo D.-H."/>
            <person name="Larsson T."/>
            <person name="Lv J."/>
            <person name="Arendt D."/>
            <person name="Savage R."/>
            <person name="Osoegawa K."/>
            <person name="de Jong P."/>
            <person name="Lindberg D.R."/>
            <person name="Seaver E.C."/>
            <person name="Weisblat D.A."/>
            <person name="Putnam N.H."/>
            <person name="Grigoriev I.V."/>
            <person name="Rokhsar D.S."/>
        </authorList>
    </citation>
    <scope>NUCLEOTIDE SEQUENCE</scope>
    <source>
        <strain evidence="10">I ESC-2004</strain>
    </source>
</reference>
<dbReference type="GO" id="GO:0005201">
    <property type="term" value="F:extracellular matrix structural constituent"/>
    <property type="evidence" value="ECO:0007669"/>
    <property type="project" value="TreeGrafter"/>
</dbReference>
<keyword evidence="6" id="KW-0325">Glycoprotein</keyword>
<gene>
    <name evidence="8" type="ORF">CAPTEDRAFT_142918</name>
</gene>
<dbReference type="SMART" id="SM00186">
    <property type="entry name" value="FBG"/>
    <property type="match status" value="1"/>
</dbReference>
<dbReference type="PROSITE" id="PS51406">
    <property type="entry name" value="FIBRINOGEN_C_2"/>
    <property type="match status" value="1"/>
</dbReference>
<sequence length="170" mass="19499">VFQRRVDGSVDFYRDWQSYAWGFGDLQTEFWLGNEMLHALTASGFTVLRVDMSDFDDVTAFAEYQTFTVADAADRYRMAYDGYSGTAGDSLVESGGHQFTTFDRDNDEWDSGNCAVDYRGGYWFQWCHDSNPNGVYLGGEFEGGAMGVIWMTFRGWQYSLKSIQMKLRKE</sequence>
<comment type="subcellular location">
    <subcellularLocation>
        <location evidence="1">Secreted</location>
    </subcellularLocation>
</comment>
<dbReference type="SUPFAM" id="SSF56496">
    <property type="entry name" value="Fibrinogen C-terminal domain-like"/>
    <property type="match status" value="1"/>
</dbReference>
<dbReference type="OrthoDB" id="9945370at2759"/>
<protein>
    <recommendedName>
        <fullName evidence="7">Fibrinogen C-terminal domain-containing protein</fullName>
    </recommendedName>
</protein>
<evidence type="ECO:0000259" key="7">
    <source>
        <dbReference type="PROSITE" id="PS51406"/>
    </source>
</evidence>
<keyword evidence="2" id="KW-0964">Secreted</keyword>
<dbReference type="PANTHER" id="PTHR47221:SF6">
    <property type="entry name" value="FIBRINOGEN ALPHA CHAIN"/>
    <property type="match status" value="1"/>
</dbReference>
<dbReference type="EnsemblMetazoa" id="CapteT142918">
    <property type="protein sequence ID" value="CapteP142918"/>
    <property type="gene ID" value="CapteG142918"/>
</dbReference>
<dbReference type="GO" id="GO:0034116">
    <property type="term" value="P:positive regulation of heterotypic cell-cell adhesion"/>
    <property type="evidence" value="ECO:0007669"/>
    <property type="project" value="TreeGrafter"/>
</dbReference>
<dbReference type="EMBL" id="KB293995">
    <property type="protein sequence ID" value="ELU15132.1"/>
    <property type="molecule type" value="Genomic_DNA"/>
</dbReference>
<dbReference type="InterPro" id="IPR036056">
    <property type="entry name" value="Fibrinogen-like_C"/>
</dbReference>
<keyword evidence="5" id="KW-1015">Disulfide bond</keyword>
<dbReference type="Proteomes" id="UP000014760">
    <property type="component" value="Unassembled WGS sequence"/>
</dbReference>
<feature type="non-terminal residue" evidence="8">
    <location>
        <position position="1"/>
    </location>
</feature>
<feature type="domain" description="Fibrinogen C-terminal" evidence="7">
    <location>
        <begin position="1"/>
        <end position="170"/>
    </location>
</feature>
<keyword evidence="3" id="KW-0732">Signal</keyword>
<dbReference type="CDD" id="cd00087">
    <property type="entry name" value="FReD"/>
    <property type="match status" value="1"/>
</dbReference>
<dbReference type="AlphaFoldDB" id="R7V9F7"/>
<evidence type="ECO:0000313" key="9">
    <source>
        <dbReference type="EnsemblMetazoa" id="CapteP142918"/>
    </source>
</evidence>
<reference evidence="8 10" key="2">
    <citation type="journal article" date="2013" name="Nature">
        <title>Insights into bilaterian evolution from three spiralian genomes.</title>
        <authorList>
            <person name="Simakov O."/>
            <person name="Marletaz F."/>
            <person name="Cho S.J."/>
            <person name="Edsinger-Gonzales E."/>
            <person name="Havlak P."/>
            <person name="Hellsten U."/>
            <person name="Kuo D.H."/>
            <person name="Larsson T."/>
            <person name="Lv J."/>
            <person name="Arendt D."/>
            <person name="Savage R."/>
            <person name="Osoegawa K."/>
            <person name="de Jong P."/>
            <person name="Grimwood J."/>
            <person name="Chapman J.A."/>
            <person name="Shapiro H."/>
            <person name="Aerts A."/>
            <person name="Otillar R.P."/>
            <person name="Terry A.Y."/>
            <person name="Boore J.L."/>
            <person name="Grigoriev I.V."/>
            <person name="Lindberg D.R."/>
            <person name="Seaver E.C."/>
            <person name="Weisblat D.A."/>
            <person name="Putnam N.H."/>
            <person name="Rokhsar D.S."/>
        </authorList>
    </citation>
    <scope>NUCLEOTIDE SEQUENCE</scope>
    <source>
        <strain evidence="8 10">I ESC-2004</strain>
    </source>
</reference>
<dbReference type="InterPro" id="IPR037579">
    <property type="entry name" value="FIB_ANG-like"/>
</dbReference>